<protein>
    <submittedName>
        <fullName evidence="1">Uncharacterized protein</fullName>
    </submittedName>
</protein>
<sequence>MSVWEIASNEAHVTEQSSELLARLRVASIKDASSPRVHAVANTVLQSSINQPETKPDSPSNMVRLHTLITLLLAFIGVTTLASGPTPTPIYIDKVAGYKSLPACAEVPLSIIIRDMVKGCGDGAVLTSFSCFCTDSSTRFAFDISTAVASKCGPTAEAQVTSALDVFDRYCADGPAQLAISKQRVRSAVRFCCVVFAFLCFRSCCSVHGANHTGTAPGEPTAASTATAPKSTSSRSNGNGKHDMMLASLAVCVVALLGSV</sequence>
<reference evidence="1" key="1">
    <citation type="submission" date="2022-07" db="EMBL/GenBank/DDBJ databases">
        <title>Genome Sequence of Lecanicillium saksenae.</title>
        <authorList>
            <person name="Buettner E."/>
        </authorList>
    </citation>
    <scope>NUCLEOTIDE SEQUENCE</scope>
    <source>
        <strain evidence="1">VT-O1</strain>
    </source>
</reference>
<organism evidence="1 2">
    <name type="scientific">Lecanicillium saksenae</name>
    <dbReference type="NCBI Taxonomy" id="468837"/>
    <lineage>
        <taxon>Eukaryota</taxon>
        <taxon>Fungi</taxon>
        <taxon>Dikarya</taxon>
        <taxon>Ascomycota</taxon>
        <taxon>Pezizomycotina</taxon>
        <taxon>Sordariomycetes</taxon>
        <taxon>Hypocreomycetidae</taxon>
        <taxon>Hypocreales</taxon>
        <taxon>Cordycipitaceae</taxon>
        <taxon>Lecanicillium</taxon>
    </lineage>
</organism>
<accession>A0ACC1QV39</accession>
<proteinExistence type="predicted"/>
<comment type="caution">
    <text evidence="1">The sequence shown here is derived from an EMBL/GenBank/DDBJ whole genome shotgun (WGS) entry which is preliminary data.</text>
</comment>
<gene>
    <name evidence="1" type="ORF">NLG97_g5859</name>
</gene>
<keyword evidence="2" id="KW-1185">Reference proteome</keyword>
<evidence type="ECO:0000313" key="2">
    <source>
        <dbReference type="Proteomes" id="UP001148737"/>
    </source>
</evidence>
<name>A0ACC1QV39_9HYPO</name>
<dbReference type="EMBL" id="JANAKD010000705">
    <property type="protein sequence ID" value="KAJ3490067.1"/>
    <property type="molecule type" value="Genomic_DNA"/>
</dbReference>
<evidence type="ECO:0000313" key="1">
    <source>
        <dbReference type="EMBL" id="KAJ3490067.1"/>
    </source>
</evidence>
<dbReference type="Proteomes" id="UP001148737">
    <property type="component" value="Unassembled WGS sequence"/>
</dbReference>